<accession>U1Q845</accession>
<dbReference type="Proteomes" id="UP000016481">
    <property type="component" value="Unassembled WGS sequence"/>
</dbReference>
<evidence type="ECO:0000313" key="1">
    <source>
        <dbReference type="EMBL" id="ERH18641.1"/>
    </source>
</evidence>
<dbReference type="HOGENOM" id="CLU_2949757_0_0_11"/>
<name>U1Q845_9ACTO</name>
<dbReference type="AlphaFoldDB" id="U1Q845"/>
<protein>
    <submittedName>
        <fullName evidence="1">Uncharacterized protein</fullName>
    </submittedName>
</protein>
<comment type="caution">
    <text evidence="1">The sequence shown here is derived from an EMBL/GenBank/DDBJ whole genome shotgun (WGS) entry which is preliminary data.</text>
</comment>
<gene>
    <name evidence="1" type="ORF">HMPREF1978_00304</name>
</gene>
<evidence type="ECO:0000313" key="2">
    <source>
        <dbReference type="Proteomes" id="UP000016481"/>
    </source>
</evidence>
<dbReference type="EMBL" id="AWSC01000009">
    <property type="protein sequence ID" value="ERH18641.1"/>
    <property type="molecule type" value="Genomic_DNA"/>
</dbReference>
<reference evidence="1 2" key="1">
    <citation type="submission" date="2013-08" db="EMBL/GenBank/DDBJ databases">
        <authorList>
            <person name="Weinstock G."/>
            <person name="Sodergren E."/>
            <person name="Wylie T."/>
            <person name="Fulton L."/>
            <person name="Fulton R."/>
            <person name="Fronick C."/>
            <person name="O'Laughlin M."/>
            <person name="Godfrey J."/>
            <person name="Miner T."/>
            <person name="Herter B."/>
            <person name="Appelbaum E."/>
            <person name="Cordes M."/>
            <person name="Lek S."/>
            <person name="Wollam A."/>
            <person name="Pepin K.H."/>
            <person name="Palsikar V.B."/>
            <person name="Mitreva M."/>
            <person name="Wilson R.K."/>
        </authorList>
    </citation>
    <scope>NUCLEOTIDE SEQUENCE [LARGE SCALE GENOMIC DNA]</scope>
    <source>
        <strain evidence="1 2">F0530</strain>
    </source>
</reference>
<organism evidence="1 2">
    <name type="scientific">Actinomyces graevenitzii F0530</name>
    <dbReference type="NCBI Taxonomy" id="1321817"/>
    <lineage>
        <taxon>Bacteria</taxon>
        <taxon>Bacillati</taxon>
        <taxon>Actinomycetota</taxon>
        <taxon>Actinomycetes</taxon>
        <taxon>Actinomycetales</taxon>
        <taxon>Actinomycetaceae</taxon>
        <taxon>Actinomyces</taxon>
    </lineage>
</organism>
<proteinExistence type="predicted"/>
<sequence length="59" mass="6649">MVHAPSPCQYWRTKRSPVKGAVKRSPIASPDCVRRYANMPGPQTLMLIAYRQLVMCTVS</sequence>